<keyword evidence="2 11" id="KW-0812">Transmembrane</keyword>
<keyword evidence="5 11" id="KW-0472">Membrane</keyword>
<keyword evidence="3" id="KW-0677">Repeat</keyword>
<dbReference type="PRINTS" id="PR00261">
    <property type="entry name" value="LDLRECEPTOR"/>
</dbReference>
<dbReference type="AlphaFoldDB" id="A0A7E6ETJ1"/>
<dbReference type="GO" id="GO:0006898">
    <property type="term" value="P:receptor-mediated endocytosis"/>
    <property type="evidence" value="ECO:0007669"/>
    <property type="project" value="TreeGrafter"/>
</dbReference>
<evidence type="ECO:0000259" key="12">
    <source>
        <dbReference type="PROSITE" id="PS50240"/>
    </source>
</evidence>
<feature type="domain" description="Peptidase S1" evidence="12">
    <location>
        <begin position="683"/>
        <end position="935"/>
    </location>
</feature>
<dbReference type="GO" id="GO:0016324">
    <property type="term" value="C:apical plasma membrane"/>
    <property type="evidence" value="ECO:0007669"/>
    <property type="project" value="TreeGrafter"/>
</dbReference>
<keyword evidence="7" id="KW-0675">Receptor</keyword>
<keyword evidence="10" id="KW-0720">Serine protease</keyword>
<evidence type="ECO:0000256" key="7">
    <source>
        <dbReference type="ARBA" id="ARBA00023170"/>
    </source>
</evidence>
<comment type="caution">
    <text evidence="9">Lacks conserved residue(s) required for the propagation of feature annotation.</text>
</comment>
<accession>A0A7E6ETJ1</accession>
<keyword evidence="6 9" id="KW-1015">Disulfide bond</keyword>
<evidence type="ECO:0000256" key="4">
    <source>
        <dbReference type="ARBA" id="ARBA00022989"/>
    </source>
</evidence>
<organism evidence="13 14">
    <name type="scientific">Octopus sinensis</name>
    <name type="common">East Asian common octopus</name>
    <dbReference type="NCBI Taxonomy" id="2607531"/>
    <lineage>
        <taxon>Eukaryota</taxon>
        <taxon>Metazoa</taxon>
        <taxon>Spiralia</taxon>
        <taxon>Lophotrochozoa</taxon>
        <taxon>Mollusca</taxon>
        <taxon>Cephalopoda</taxon>
        <taxon>Coleoidea</taxon>
        <taxon>Octopodiformes</taxon>
        <taxon>Octopoda</taxon>
        <taxon>Incirrata</taxon>
        <taxon>Octopodidae</taxon>
        <taxon>Octopus</taxon>
    </lineage>
</organism>
<dbReference type="GO" id="GO:0006508">
    <property type="term" value="P:proteolysis"/>
    <property type="evidence" value="ECO:0007669"/>
    <property type="project" value="UniProtKB-KW"/>
</dbReference>
<keyword evidence="4 11" id="KW-1133">Transmembrane helix</keyword>
<dbReference type="Proteomes" id="UP000515154">
    <property type="component" value="Linkage group LG5"/>
</dbReference>
<feature type="transmembrane region" description="Helical" evidence="11">
    <location>
        <begin position="57"/>
        <end position="76"/>
    </location>
</feature>
<dbReference type="InterPro" id="IPR033116">
    <property type="entry name" value="TRYPSIN_SER"/>
</dbReference>
<feature type="disulfide bond" evidence="9">
    <location>
        <begin position="463"/>
        <end position="478"/>
    </location>
</feature>
<evidence type="ECO:0000256" key="10">
    <source>
        <dbReference type="RuleBase" id="RU363034"/>
    </source>
</evidence>
<dbReference type="CDD" id="cd00190">
    <property type="entry name" value="Tryp_SPc"/>
    <property type="match status" value="1"/>
</dbReference>
<feature type="disulfide bond" evidence="9">
    <location>
        <begin position="451"/>
        <end position="469"/>
    </location>
</feature>
<feature type="disulfide bond" evidence="9">
    <location>
        <begin position="503"/>
        <end position="518"/>
    </location>
</feature>
<dbReference type="Pfam" id="PF00057">
    <property type="entry name" value="Ldl_recept_a"/>
    <property type="match status" value="7"/>
</dbReference>
<feature type="disulfide bond" evidence="9">
    <location>
        <begin position="392"/>
        <end position="407"/>
    </location>
</feature>
<dbReference type="SMART" id="SM00192">
    <property type="entry name" value="LDLa"/>
    <property type="match status" value="10"/>
</dbReference>
<name>A0A7E6ETJ1_9MOLL</name>
<dbReference type="FunFam" id="2.40.10.10:FF:000068">
    <property type="entry name" value="transmembrane protease serine 2"/>
    <property type="match status" value="1"/>
</dbReference>
<dbReference type="SUPFAM" id="SSF57424">
    <property type="entry name" value="LDL receptor-like module"/>
    <property type="match status" value="8"/>
</dbReference>
<dbReference type="KEGG" id="osn:115212013"/>
<evidence type="ECO:0000313" key="14">
    <source>
        <dbReference type="RefSeq" id="XP_036358648.1"/>
    </source>
</evidence>
<dbReference type="InterPro" id="IPR018114">
    <property type="entry name" value="TRYPSIN_HIS"/>
</dbReference>
<feature type="disulfide bond" evidence="9">
    <location>
        <begin position="231"/>
        <end position="249"/>
    </location>
</feature>
<feature type="disulfide bond" evidence="9">
    <location>
        <begin position="427"/>
        <end position="442"/>
    </location>
</feature>
<dbReference type="PANTHER" id="PTHR22722">
    <property type="entry name" value="LOW-DENSITY LIPOPROTEIN RECEPTOR-RELATED PROTEIN 2-RELATED"/>
    <property type="match status" value="1"/>
</dbReference>
<dbReference type="PROSITE" id="PS50240">
    <property type="entry name" value="TRYPSIN_DOM"/>
    <property type="match status" value="1"/>
</dbReference>
<evidence type="ECO:0000256" key="1">
    <source>
        <dbReference type="ARBA" id="ARBA00004167"/>
    </source>
</evidence>
<dbReference type="SUPFAM" id="SSF50494">
    <property type="entry name" value="Trypsin-like serine proteases"/>
    <property type="match status" value="1"/>
</dbReference>
<dbReference type="Gene3D" id="4.10.400.10">
    <property type="entry name" value="Low-density Lipoprotein Receptor"/>
    <property type="match status" value="10"/>
</dbReference>
<evidence type="ECO:0000256" key="6">
    <source>
        <dbReference type="ARBA" id="ARBA00023157"/>
    </source>
</evidence>
<evidence type="ECO:0000256" key="5">
    <source>
        <dbReference type="ARBA" id="ARBA00023136"/>
    </source>
</evidence>
<dbReference type="PROSITE" id="PS00134">
    <property type="entry name" value="TRYPSIN_HIS"/>
    <property type="match status" value="1"/>
</dbReference>
<dbReference type="InterPro" id="IPR043504">
    <property type="entry name" value="Peptidase_S1_PA_chymotrypsin"/>
</dbReference>
<dbReference type="InterPro" id="IPR002172">
    <property type="entry name" value="LDrepeatLR_classA_rpt"/>
</dbReference>
<dbReference type="InterPro" id="IPR023415">
    <property type="entry name" value="LDLR_class-A_CS"/>
</dbReference>
<sequence>MASLLEYHGPYSIEMTHELPRPFIRPAPRSVPPPTYTHPLENMPTTKTKTRKNRRRWILICVALIVLFIVVFIPVYNLTSSSKVLAPSHLNTSYSGTKVTTFPSNYSIQSSTPTNGVQHSKNLYQTTSIHTNTITPIVSASTPNSYHPTISPTRQTPNISPVKTLPTYNHSMNASERSVFHKACTLNKPQFQCIKDGVCIDIEYRCDEVVQCDDFSDEINCECDFQKQFRCGNGICMSHKHWCNNVRDCSDGSDELPGCQCLGTQFHCKLSGECIPGESYCDGHALCQDLTDEPHNCTCNPKWHIECANHRCLPKSFKCDGINQCGDFSDEVNCTCFGSDYKCKNGMCLPIMKVCNGQPDCADGDDESSDCTCREGQFRCNSGQCVLSTDRCNGLQNCLDQSDEMNCDCKGFQCDSGLCLWGPHYRCNEIVDCKDLSDEMNCHQKPRHRRCRNGIQVKLSQWCDGQDNCFDNSDEENCHCIHNREIQCGNHNPSICIPRTWECDGFPDCPNGTDEMYCESAACRAGEFRCHTGTACVSYSSLCDGVTDCNDNSDEENCVKLMDHSSDSSNTSHVWVTYENKGMLICCTKWSGNLSNDLCGLLGYSNTGAQMTCDVSNSKKTDKYLRLKRWTSSIDDVTPKSLLDNFKIDNSCTPHGTLKLLCPKKVCGKRPYFDDRVQLEPYLIGADIAKTGEWPWMASLRRLGEMSCSAALLNQQWLITAGHCISKNLKLPFHVDVTLGSTKQGMVIPLNGIRRRAIKVITHPLLKDDDVHTLHYDIGLIKMEKPIPYTPTIQPICLPPSPTVWRRILNHRNSTCHLAGWGAITQGSHMAVRKLRTLKMHIWSDAICSKINDIQSLNINMNSTFCAGYRSILKSGCKGDSGSPLSCQDRDGRWYLIGIMSAGNRDCRPTRGTRTLVNFFTRVDSVMQWIQKTIGEEWT</sequence>
<dbReference type="InterPro" id="IPR009003">
    <property type="entry name" value="Peptidase_S1_PA"/>
</dbReference>
<gene>
    <name evidence="14" type="primary">LOC115212013</name>
</gene>
<evidence type="ECO:0000313" key="13">
    <source>
        <dbReference type="Proteomes" id="UP000515154"/>
    </source>
</evidence>
<dbReference type="InterPro" id="IPR036055">
    <property type="entry name" value="LDL_receptor-like_sf"/>
</dbReference>
<dbReference type="SMART" id="SM00020">
    <property type="entry name" value="Tryp_SPc"/>
    <property type="match status" value="1"/>
</dbReference>
<feature type="disulfide bond" evidence="9">
    <location>
        <begin position="543"/>
        <end position="558"/>
    </location>
</feature>
<dbReference type="CDD" id="cd00112">
    <property type="entry name" value="LDLa"/>
    <property type="match status" value="10"/>
</dbReference>
<feature type="disulfide bond" evidence="9">
    <location>
        <begin position="373"/>
        <end position="385"/>
    </location>
</feature>
<dbReference type="Gene3D" id="2.40.10.10">
    <property type="entry name" value="Trypsin-like serine proteases"/>
    <property type="match status" value="1"/>
</dbReference>
<dbReference type="GO" id="GO:0004252">
    <property type="term" value="F:serine-type endopeptidase activity"/>
    <property type="evidence" value="ECO:0007669"/>
    <property type="project" value="InterPro"/>
</dbReference>
<evidence type="ECO:0000256" key="3">
    <source>
        <dbReference type="ARBA" id="ARBA00022737"/>
    </source>
</evidence>
<comment type="subcellular location">
    <subcellularLocation>
        <location evidence="1">Membrane</location>
        <topology evidence="1">Single-pass membrane protein</topology>
    </subcellularLocation>
</comment>
<dbReference type="GO" id="GO:0042562">
    <property type="term" value="F:hormone binding"/>
    <property type="evidence" value="ECO:0007669"/>
    <property type="project" value="TreeGrafter"/>
</dbReference>
<feature type="disulfide bond" evidence="9">
    <location>
        <begin position="343"/>
        <end position="361"/>
    </location>
</feature>
<feature type="disulfide bond" evidence="9">
    <location>
        <begin position="380"/>
        <end position="398"/>
    </location>
</feature>
<evidence type="ECO:0000256" key="8">
    <source>
        <dbReference type="ARBA" id="ARBA00023180"/>
    </source>
</evidence>
<feature type="disulfide bond" evidence="9">
    <location>
        <begin position="336"/>
        <end position="348"/>
    </location>
</feature>
<feature type="disulfide bond" evidence="9">
    <location>
        <begin position="206"/>
        <end position="221"/>
    </location>
</feature>
<feature type="disulfide bond" evidence="9">
    <location>
        <begin position="307"/>
        <end position="325"/>
    </location>
</feature>
<feature type="disulfide bond" evidence="9">
    <location>
        <begin position="319"/>
        <end position="334"/>
    </location>
</feature>
<dbReference type="RefSeq" id="XP_036358648.1">
    <property type="nucleotide sequence ID" value="XM_036502755.1"/>
</dbReference>
<dbReference type="PROSITE" id="PS50068">
    <property type="entry name" value="LDLRA_2"/>
    <property type="match status" value="10"/>
</dbReference>
<dbReference type="PROSITE" id="PS00135">
    <property type="entry name" value="TRYPSIN_SER"/>
    <property type="match status" value="1"/>
</dbReference>
<dbReference type="InterPro" id="IPR051221">
    <property type="entry name" value="LDLR-related"/>
</dbReference>
<dbReference type="InterPro" id="IPR001254">
    <property type="entry name" value="Trypsin_dom"/>
</dbReference>
<proteinExistence type="predicted"/>
<protein>
    <submittedName>
        <fullName evidence="14">Atrial natriuretic peptide-converting enzyme-like isoform X1</fullName>
    </submittedName>
</protein>
<keyword evidence="10" id="KW-0645">Protease</keyword>
<keyword evidence="10" id="KW-0378">Hydrolase</keyword>
<keyword evidence="13" id="KW-1185">Reference proteome</keyword>
<evidence type="ECO:0000256" key="11">
    <source>
        <dbReference type="SAM" id="Phobius"/>
    </source>
</evidence>
<evidence type="ECO:0000256" key="2">
    <source>
        <dbReference type="ARBA" id="ARBA00022692"/>
    </source>
</evidence>
<evidence type="ECO:0000256" key="9">
    <source>
        <dbReference type="PROSITE-ProRule" id="PRU00124"/>
    </source>
</evidence>
<dbReference type="GO" id="GO:0043235">
    <property type="term" value="C:receptor complex"/>
    <property type="evidence" value="ECO:0007669"/>
    <property type="project" value="TreeGrafter"/>
</dbReference>
<reference evidence="14" key="1">
    <citation type="submission" date="2025-08" db="UniProtKB">
        <authorList>
            <consortium name="RefSeq"/>
        </authorList>
    </citation>
    <scope>IDENTIFICATION</scope>
</reference>
<keyword evidence="8" id="KW-0325">Glycoprotein</keyword>
<dbReference type="PROSITE" id="PS01209">
    <property type="entry name" value="LDLRA_1"/>
    <property type="match status" value="1"/>
</dbReference>
<feature type="disulfide bond" evidence="9">
    <location>
        <begin position="407"/>
        <end position="419"/>
    </location>
</feature>
<dbReference type="PANTHER" id="PTHR22722:SF14">
    <property type="entry name" value="MEGALIN, ISOFORM A"/>
    <property type="match status" value="1"/>
</dbReference>
<dbReference type="Pfam" id="PF00089">
    <property type="entry name" value="Trypsin"/>
    <property type="match status" value="1"/>
</dbReference>